<dbReference type="AlphaFoldDB" id="A0A1X0P1E7"/>
<dbReference type="PANTHER" id="PTHR11871">
    <property type="entry name" value="PROTEIN PHOSPHATASE PP2A REGULATORY SUBUNIT B"/>
    <property type="match status" value="1"/>
</dbReference>
<dbReference type="EMBL" id="NBCO01000008">
    <property type="protein sequence ID" value="ORC90523.1"/>
    <property type="molecule type" value="Genomic_DNA"/>
</dbReference>
<feature type="compositionally biased region" description="Polar residues" evidence="3">
    <location>
        <begin position="82"/>
        <end position="92"/>
    </location>
</feature>
<dbReference type="OrthoDB" id="6274823at2759"/>
<dbReference type="InterPro" id="IPR015943">
    <property type="entry name" value="WD40/YVTN_repeat-like_dom_sf"/>
</dbReference>
<dbReference type="SUPFAM" id="SSF50978">
    <property type="entry name" value="WD40 repeat-like"/>
    <property type="match status" value="1"/>
</dbReference>
<feature type="compositionally biased region" description="Basic and acidic residues" evidence="3">
    <location>
        <begin position="255"/>
        <end position="270"/>
    </location>
</feature>
<evidence type="ECO:0000256" key="3">
    <source>
        <dbReference type="SAM" id="MobiDB-lite"/>
    </source>
</evidence>
<keyword evidence="1" id="KW-0853">WD repeat</keyword>
<gene>
    <name evidence="4" type="ORF">TM35_000083210</name>
</gene>
<feature type="compositionally biased region" description="Basic and acidic residues" evidence="3">
    <location>
        <begin position="53"/>
        <end position="65"/>
    </location>
</feature>
<dbReference type="InterPro" id="IPR000009">
    <property type="entry name" value="PP2A_PR55"/>
</dbReference>
<protein>
    <submittedName>
        <fullName evidence="4">Protein phosphatase 2A regulatory subunit</fullName>
    </submittedName>
</protein>
<feature type="region of interest" description="Disordered" evidence="3">
    <location>
        <begin position="130"/>
        <end position="167"/>
    </location>
</feature>
<dbReference type="RefSeq" id="XP_028884589.1">
    <property type="nucleotide sequence ID" value="XM_029024186.1"/>
</dbReference>
<dbReference type="STRING" id="67003.A0A1X0P1E7"/>
<dbReference type="GO" id="GO:0000159">
    <property type="term" value="C:protein phosphatase type 2A complex"/>
    <property type="evidence" value="ECO:0007669"/>
    <property type="project" value="InterPro"/>
</dbReference>
<dbReference type="InterPro" id="IPR036322">
    <property type="entry name" value="WD40_repeat_dom_sf"/>
</dbReference>
<sequence length="691" mass="76720">MMIPGLNLDSALGRRSTGASGPRVEDGVPGCFSPRPAHSRSASVASSAGPMLEGRRDKERERELESSPAQRRGPSLEGFARSTASPSMPTITRASERRERALRRLSPRATLLNHQHVRQASASLLRACAAPPPPPPLRRATTTTTTTGNSSVNDDSRKVSGGTSLLPIHSEVDDPHVEYCDKLMLREVYVTGKQWRHVPAAQREACRFPSTNISALATSTSGEHVAIGDRCGRVFVMRRGEQMEHEHDDDDVNNDNDHIKRESKNSRRVDNSTVRVHEPYNFAVGRQAYTSVIDPLNSVEVTPSIQALCFLPEAGPTTYVLTANEKMPKLYKVVQVRESPAPFFAVDRLGEKTVGSLTLNPLRGTTTCAMKQVSRYALNHEYNINSLCPLADSAQFFSADELTVKLWCVEYPDTSIETYSLKPPLEEDAQEVICGIRTFQHEPFLLFVLTTSGNVRIVDTRQTLKWLYQTPLVFRNTLSEEDIVISSSLSDCALSPCGRYIAGRDMMSVCLWDIRRTTPYSQTRGLTPSMVGHDDEYDVVRRWELYPHLRQDIEQYFQGEILEQFNVRFLNTHEMCTGGFAGTLYTLDTLKENDSTIELSSGEDSSFSPRCNVGEILQFPEIQGAKDTPHGPLRSLPIEDVTFPISNDSEVLLRGTVTRLSHPFTSANGNCSLLGSCGNALVQLNYSNLCC</sequence>
<dbReference type="Proteomes" id="UP000192257">
    <property type="component" value="Unassembled WGS sequence"/>
</dbReference>
<reference evidence="4 5" key="1">
    <citation type="submission" date="2017-03" db="EMBL/GenBank/DDBJ databases">
        <title>An alternative strategy for trypanosome survival in the mammalian bloodstream revealed through genome and transcriptome analysis of the ubiquitous bovine parasite Trypanosoma (Megatrypanum) theileri.</title>
        <authorList>
            <person name="Kelly S."/>
            <person name="Ivens A."/>
            <person name="Mott A."/>
            <person name="O'Neill E."/>
            <person name="Emms D."/>
            <person name="Macleod O."/>
            <person name="Voorheis P."/>
            <person name="Matthews J."/>
            <person name="Matthews K."/>
            <person name="Carrington M."/>
        </authorList>
    </citation>
    <scope>NUCLEOTIDE SEQUENCE [LARGE SCALE GENOMIC DNA]</scope>
    <source>
        <strain evidence="4">Edinburgh</strain>
    </source>
</reference>
<comment type="caution">
    <text evidence="4">The sequence shown here is derived from an EMBL/GenBank/DDBJ whole genome shotgun (WGS) entry which is preliminary data.</text>
</comment>
<feature type="compositionally biased region" description="Low complexity" evidence="3">
    <location>
        <begin position="33"/>
        <end position="48"/>
    </location>
</feature>
<evidence type="ECO:0000256" key="1">
    <source>
        <dbReference type="ARBA" id="ARBA00022574"/>
    </source>
</evidence>
<proteinExistence type="predicted"/>
<feature type="compositionally biased region" description="Low complexity" evidence="3">
    <location>
        <begin position="138"/>
        <end position="147"/>
    </location>
</feature>
<accession>A0A1X0P1E7</accession>
<evidence type="ECO:0000313" key="4">
    <source>
        <dbReference type="EMBL" id="ORC90523.1"/>
    </source>
</evidence>
<feature type="region of interest" description="Disordered" evidence="3">
    <location>
        <begin position="1"/>
        <end position="95"/>
    </location>
</feature>
<dbReference type="GO" id="GO:0019888">
    <property type="term" value="F:protein phosphatase regulator activity"/>
    <property type="evidence" value="ECO:0007669"/>
    <property type="project" value="InterPro"/>
</dbReference>
<name>A0A1X0P1E7_9TRYP</name>
<dbReference type="PRINTS" id="PR00600">
    <property type="entry name" value="PP2APR55"/>
</dbReference>
<evidence type="ECO:0000256" key="2">
    <source>
        <dbReference type="ARBA" id="ARBA00022737"/>
    </source>
</evidence>
<keyword evidence="2" id="KW-0677">Repeat</keyword>
<organism evidence="4 5">
    <name type="scientific">Trypanosoma theileri</name>
    <dbReference type="NCBI Taxonomy" id="67003"/>
    <lineage>
        <taxon>Eukaryota</taxon>
        <taxon>Discoba</taxon>
        <taxon>Euglenozoa</taxon>
        <taxon>Kinetoplastea</taxon>
        <taxon>Metakinetoplastina</taxon>
        <taxon>Trypanosomatida</taxon>
        <taxon>Trypanosomatidae</taxon>
        <taxon>Trypanosoma</taxon>
    </lineage>
</organism>
<dbReference type="VEuPathDB" id="TriTrypDB:TM35_000083210"/>
<dbReference type="GeneID" id="39983966"/>
<feature type="region of interest" description="Disordered" evidence="3">
    <location>
        <begin position="243"/>
        <end position="270"/>
    </location>
</feature>
<keyword evidence="5" id="KW-1185">Reference proteome</keyword>
<evidence type="ECO:0000313" key="5">
    <source>
        <dbReference type="Proteomes" id="UP000192257"/>
    </source>
</evidence>
<dbReference type="Gene3D" id="2.130.10.10">
    <property type="entry name" value="YVTN repeat-like/Quinoprotein amine dehydrogenase"/>
    <property type="match status" value="1"/>
</dbReference>